<name>A0ABQ2JBR3_9ACTN</name>
<evidence type="ECO:0000313" key="10">
    <source>
        <dbReference type="Proteomes" id="UP000600080"/>
    </source>
</evidence>
<keyword evidence="1" id="KW-0378">Hydrolase</keyword>
<dbReference type="EC" id="3.1.2.20" evidence="5"/>
<reference evidence="10" key="1">
    <citation type="journal article" date="2019" name="Int. J. Syst. Evol. Microbiol.">
        <title>The Global Catalogue of Microorganisms (GCM) 10K type strain sequencing project: providing services to taxonomists for standard genome sequencing and annotation.</title>
        <authorList>
            <consortium name="The Broad Institute Genomics Platform"/>
            <consortium name="The Broad Institute Genome Sequencing Center for Infectious Disease"/>
            <person name="Wu L."/>
            <person name="Ma J."/>
        </authorList>
    </citation>
    <scope>NUCLEOTIDE SEQUENCE [LARGE SCALE GENOMIC DNA]</scope>
    <source>
        <strain evidence="10">CGMCC 4.7323</strain>
    </source>
</reference>
<dbReference type="NCBIfam" id="TIGR00369">
    <property type="entry name" value="unchar_dom_1"/>
    <property type="match status" value="1"/>
</dbReference>
<dbReference type="EMBL" id="BMND01000008">
    <property type="protein sequence ID" value="GGN43793.1"/>
    <property type="molecule type" value="Genomic_DNA"/>
</dbReference>
<dbReference type="RefSeq" id="WP_189097717.1">
    <property type="nucleotide sequence ID" value="NZ_BMND01000008.1"/>
</dbReference>
<comment type="caution">
    <text evidence="9">The sequence shown here is derived from an EMBL/GenBank/DDBJ whole genome shotgun (WGS) entry which is preliminary data.</text>
</comment>
<evidence type="ECO:0000256" key="1">
    <source>
        <dbReference type="ARBA" id="ARBA00022801"/>
    </source>
</evidence>
<evidence type="ECO:0000256" key="4">
    <source>
        <dbReference type="ARBA" id="ARBA00038381"/>
    </source>
</evidence>
<protein>
    <recommendedName>
        <fullName evidence="6">Medium/long-chain acyl-CoA thioesterase YigI</fullName>
        <ecNumber evidence="5">3.1.2.20</ecNumber>
    </recommendedName>
</protein>
<organism evidence="9 10">
    <name type="scientific">Streptomyces kronopolitis</name>
    <dbReference type="NCBI Taxonomy" id="1612435"/>
    <lineage>
        <taxon>Bacteria</taxon>
        <taxon>Bacillati</taxon>
        <taxon>Actinomycetota</taxon>
        <taxon>Actinomycetes</taxon>
        <taxon>Kitasatosporales</taxon>
        <taxon>Streptomycetaceae</taxon>
        <taxon>Streptomyces</taxon>
    </lineage>
</organism>
<dbReference type="SUPFAM" id="SSF54637">
    <property type="entry name" value="Thioesterase/thiol ester dehydrase-isomerase"/>
    <property type="match status" value="1"/>
</dbReference>
<dbReference type="InterPro" id="IPR006683">
    <property type="entry name" value="Thioestr_dom"/>
</dbReference>
<proteinExistence type="inferred from homology"/>
<evidence type="ECO:0000256" key="5">
    <source>
        <dbReference type="ARBA" id="ARBA00038894"/>
    </source>
</evidence>
<evidence type="ECO:0000259" key="8">
    <source>
        <dbReference type="Pfam" id="PF03061"/>
    </source>
</evidence>
<evidence type="ECO:0000256" key="2">
    <source>
        <dbReference type="ARBA" id="ARBA00035880"/>
    </source>
</evidence>
<comment type="catalytic activity">
    <reaction evidence="2">
        <text>a fatty acyl-CoA + H2O = a fatty acid + CoA + H(+)</text>
        <dbReference type="Rhea" id="RHEA:16781"/>
        <dbReference type="ChEBI" id="CHEBI:15377"/>
        <dbReference type="ChEBI" id="CHEBI:15378"/>
        <dbReference type="ChEBI" id="CHEBI:28868"/>
        <dbReference type="ChEBI" id="CHEBI:57287"/>
        <dbReference type="ChEBI" id="CHEBI:77636"/>
        <dbReference type="EC" id="3.1.2.20"/>
    </reaction>
</comment>
<evidence type="ECO:0000256" key="3">
    <source>
        <dbReference type="ARBA" id="ARBA00036002"/>
    </source>
</evidence>
<comment type="catalytic activity">
    <reaction evidence="7">
        <text>a medium-chain fatty acyl-CoA + H2O = a medium-chain fatty acid + CoA + H(+)</text>
        <dbReference type="Rhea" id="RHEA:68184"/>
        <dbReference type="ChEBI" id="CHEBI:15377"/>
        <dbReference type="ChEBI" id="CHEBI:15378"/>
        <dbReference type="ChEBI" id="CHEBI:57287"/>
        <dbReference type="ChEBI" id="CHEBI:59558"/>
        <dbReference type="ChEBI" id="CHEBI:90546"/>
    </reaction>
</comment>
<keyword evidence="10" id="KW-1185">Reference proteome</keyword>
<dbReference type="InterPro" id="IPR029069">
    <property type="entry name" value="HotDog_dom_sf"/>
</dbReference>
<dbReference type="CDD" id="cd03443">
    <property type="entry name" value="PaaI_thioesterase"/>
    <property type="match status" value="1"/>
</dbReference>
<evidence type="ECO:0000256" key="7">
    <source>
        <dbReference type="ARBA" id="ARBA00048062"/>
    </source>
</evidence>
<evidence type="ECO:0000313" key="9">
    <source>
        <dbReference type="EMBL" id="GGN43793.1"/>
    </source>
</evidence>
<gene>
    <name evidence="9" type="ORF">GCM10012285_25630</name>
</gene>
<accession>A0ABQ2JBR3</accession>
<dbReference type="GeneID" id="301548349"/>
<evidence type="ECO:0000256" key="6">
    <source>
        <dbReference type="ARBA" id="ARBA00040062"/>
    </source>
</evidence>
<dbReference type="Gene3D" id="3.10.129.10">
    <property type="entry name" value="Hotdog Thioesterase"/>
    <property type="match status" value="1"/>
</dbReference>
<feature type="domain" description="Thioesterase" evidence="8">
    <location>
        <begin position="66"/>
        <end position="133"/>
    </location>
</feature>
<comment type="catalytic activity">
    <reaction evidence="3">
        <text>a long-chain fatty acyl-CoA + H2O = a long-chain fatty acid + CoA + H(+)</text>
        <dbReference type="Rhea" id="RHEA:67680"/>
        <dbReference type="ChEBI" id="CHEBI:15377"/>
        <dbReference type="ChEBI" id="CHEBI:15378"/>
        <dbReference type="ChEBI" id="CHEBI:57287"/>
        <dbReference type="ChEBI" id="CHEBI:57560"/>
        <dbReference type="ChEBI" id="CHEBI:83139"/>
    </reaction>
</comment>
<dbReference type="Proteomes" id="UP000600080">
    <property type="component" value="Unassembled WGS sequence"/>
</dbReference>
<dbReference type="PANTHER" id="PTHR43240:SF20">
    <property type="entry name" value="MEDIUM_LONG-CHAIN ACYL-COA THIOESTERASE YIGI"/>
    <property type="match status" value="1"/>
</dbReference>
<sequence length="173" mass="17689">MTWRGREAGAGVAGTEQGSAALDLAAAQQGLDAQPFSRLVRARLTEFGDGAATLEIDIREELLQQHGFVHGGVLSYAADNALTFAAATALGPAVVTGGFTIQYVRPALGRTLRARAEVVHAGRRQAACRCELTVLDASGAERVCAVAQGTVLPLDGGAGGSDGAGRGRYGRVG</sequence>
<comment type="similarity">
    <text evidence="4">Belongs to the YigI thioesterase family.</text>
</comment>
<dbReference type="Pfam" id="PF03061">
    <property type="entry name" value="4HBT"/>
    <property type="match status" value="1"/>
</dbReference>
<dbReference type="InterPro" id="IPR003736">
    <property type="entry name" value="PAAI_dom"/>
</dbReference>
<dbReference type="PANTHER" id="PTHR43240">
    <property type="entry name" value="1,4-DIHYDROXY-2-NAPHTHOYL-COA THIOESTERASE 1"/>
    <property type="match status" value="1"/>
</dbReference>